<dbReference type="HOGENOM" id="CLU_025124_0_0_6"/>
<dbReference type="Proteomes" id="UP000010809">
    <property type="component" value="Chromosome"/>
</dbReference>
<dbReference type="RefSeq" id="WP_015258286.1">
    <property type="nucleotide sequence ID" value="NC_019902.2"/>
</dbReference>
<protein>
    <submittedName>
        <fullName evidence="1">CRISPR-associated protein, VVA1548 family</fullName>
    </submittedName>
</protein>
<dbReference type="NCBIfam" id="TIGR02620">
    <property type="entry name" value="cas_VVA1548"/>
    <property type="match status" value="1"/>
</dbReference>
<dbReference type="NCBIfam" id="TIGR02549">
    <property type="entry name" value="CRISPR_DxTHG"/>
    <property type="match status" value="1"/>
</dbReference>
<gene>
    <name evidence="1" type="ordered locus">TVNIR_1481</name>
</gene>
<evidence type="ECO:0000313" key="1">
    <source>
        <dbReference type="EMBL" id="AGA33151.1"/>
    </source>
</evidence>
<dbReference type="STRING" id="1255043.TVNIR_1481"/>
<dbReference type="PATRIC" id="fig|1255043.3.peg.1500"/>
<accession>L0DXQ3</accession>
<reference evidence="1" key="1">
    <citation type="submission" date="2015-12" db="EMBL/GenBank/DDBJ databases">
        <authorList>
            <person name="Tikhonova T.V."/>
            <person name="Pavlov A.R."/>
            <person name="Beletsky A.V."/>
            <person name="Mardanov A.V."/>
            <person name="Sorokin D.Y."/>
            <person name="Ravin N.V."/>
            <person name="Popov V.O."/>
        </authorList>
    </citation>
    <scope>NUCLEOTIDE SEQUENCE</scope>
    <source>
        <strain evidence="1">DSM 14787</strain>
    </source>
</reference>
<keyword evidence="2" id="KW-1185">Reference proteome</keyword>
<dbReference type="Pfam" id="PF09652">
    <property type="entry name" value="Cas_VVA1548"/>
    <property type="match status" value="1"/>
</dbReference>
<name>L0DXQ3_THIND</name>
<proteinExistence type="predicted"/>
<dbReference type="KEGG" id="tni:TVNIR_1481"/>
<dbReference type="EMBL" id="CP003989">
    <property type="protein sequence ID" value="AGA33151.1"/>
    <property type="molecule type" value="Genomic_DNA"/>
</dbReference>
<dbReference type="eggNOG" id="COG1517">
    <property type="taxonomic scope" value="Bacteria"/>
</dbReference>
<organism evidence="1 2">
    <name type="scientific">Thioalkalivibrio nitratireducens (strain DSM 14787 / UNIQEM 213 / ALEN2)</name>
    <dbReference type="NCBI Taxonomy" id="1255043"/>
    <lineage>
        <taxon>Bacteria</taxon>
        <taxon>Pseudomonadati</taxon>
        <taxon>Pseudomonadota</taxon>
        <taxon>Gammaproteobacteria</taxon>
        <taxon>Chromatiales</taxon>
        <taxon>Ectothiorhodospiraceae</taxon>
        <taxon>Thioalkalivibrio</taxon>
    </lineage>
</organism>
<dbReference type="AlphaFoldDB" id="L0DXQ3"/>
<sequence>MTRRLVSFLGTGDYTPTRYAWPEFGSLETAYVAEALAVLGNVDEVSLLATDDAWRRHGETLERSLGAYGKAVCRRSLPDGRTEEDLWEQFRVLRDVCAMRADDALLLDITHGFRTQPFFAGAVLSVLRASGQQGPDIRLLYGEYRKDEPESPVWDMTLFLELLDWSQALGLFLQTGVADPVVALSRRQEGRQRARQLAAGKRDWPRFGKLATALKAFADDLAAVRVASLITGYEQDTRRKGKARGTADQLMAAVDQMRAEVDRNLPPLSGILDQIVELARPLAAPRLASEQGQQAMTALARQYLAFGRLPEAVAVVREAAVCRYAGDPSAVEVNSPSFSQAARLELDTSWTKADPDAKSIAEVRNDIEHCGFRTQPLSAEVLKESVTRLVQQTKDAGDAPSKPGHEGRTYFVTRHPGAAEWAEQESIPVDEFVHHLDTARIQWGDTVIGTLPVQLIAQVCERGGRYHHLTLDLPAEFRGRELTADELRACRARLETFTARCVD</sequence>
<evidence type="ECO:0000313" key="2">
    <source>
        <dbReference type="Proteomes" id="UP000010809"/>
    </source>
</evidence>
<dbReference type="OrthoDB" id="8548152at2"/>
<dbReference type="InterPro" id="IPR013383">
    <property type="entry name" value="CRISPR-assoc_prot_DxTHG_CS"/>
</dbReference>
<dbReference type="InterPro" id="IPR013443">
    <property type="entry name" value="CRISPR-assoc_prot_Csx16"/>
</dbReference>